<evidence type="ECO:0000256" key="8">
    <source>
        <dbReference type="ARBA" id="ARBA00023239"/>
    </source>
</evidence>
<comment type="pathway">
    <text evidence="2 10 11">Porphyrin-containing compound metabolism; protoporphyrin-IX biosynthesis; coproporphyrinogen-III from 5-aminolevulinate: step 4/4.</text>
</comment>
<feature type="binding site" evidence="10">
    <location>
        <begin position="24"/>
        <end position="28"/>
    </location>
    <ligand>
        <name>substrate</name>
    </ligand>
</feature>
<dbReference type="UniPathway" id="UPA00251">
    <property type="reaction ID" value="UER00321"/>
</dbReference>
<dbReference type="GO" id="GO:0006782">
    <property type="term" value="P:protoporphyrinogen IX biosynthetic process"/>
    <property type="evidence" value="ECO:0007669"/>
    <property type="project" value="UniProtKB-UniRule"/>
</dbReference>
<dbReference type="HAMAP" id="MF_00218">
    <property type="entry name" value="URO_D"/>
    <property type="match status" value="1"/>
</dbReference>
<organism evidence="15 16">
    <name type="scientific">SAR86 cluster bacterium</name>
    <dbReference type="NCBI Taxonomy" id="2030880"/>
    <lineage>
        <taxon>Bacteria</taxon>
        <taxon>Pseudomonadati</taxon>
        <taxon>Pseudomonadota</taxon>
        <taxon>Gammaproteobacteria</taxon>
        <taxon>SAR86 cluster</taxon>
    </lineage>
</organism>
<comment type="caution">
    <text evidence="15">The sequence shown here is derived from an EMBL/GenBank/DDBJ whole genome shotgun (WGS) entry which is preliminary data.</text>
</comment>
<comment type="catalytic activity">
    <reaction evidence="10 11">
        <text>uroporphyrinogen III + 4 H(+) = coproporphyrinogen III + 4 CO2</text>
        <dbReference type="Rhea" id="RHEA:19865"/>
        <dbReference type="ChEBI" id="CHEBI:15378"/>
        <dbReference type="ChEBI" id="CHEBI:16526"/>
        <dbReference type="ChEBI" id="CHEBI:57308"/>
        <dbReference type="ChEBI" id="CHEBI:57309"/>
        <dbReference type="EC" id="4.1.1.37"/>
    </reaction>
</comment>
<dbReference type="EMBL" id="SHBK01000009">
    <property type="protein sequence ID" value="RZO24500.1"/>
    <property type="molecule type" value="Genomic_DNA"/>
</dbReference>
<dbReference type="Gene3D" id="3.20.20.210">
    <property type="match status" value="1"/>
</dbReference>
<comment type="caution">
    <text evidence="10">Lacks conserved residue(s) required for the propagation of feature annotation.</text>
</comment>
<protein>
    <recommendedName>
        <fullName evidence="5 10">Uroporphyrinogen decarboxylase</fullName>
        <shortName evidence="10">UPD</shortName>
        <shortName evidence="10">URO-D</shortName>
        <ecNumber evidence="5 10">4.1.1.37</ecNumber>
    </recommendedName>
</protein>
<dbReference type="PANTHER" id="PTHR21091:SF169">
    <property type="entry name" value="UROPORPHYRINOGEN DECARBOXYLASE"/>
    <property type="match status" value="1"/>
</dbReference>
<comment type="similarity">
    <text evidence="3 10 12">Belongs to the uroporphyrinogen decarboxylase family.</text>
</comment>
<evidence type="ECO:0000256" key="3">
    <source>
        <dbReference type="ARBA" id="ARBA00009935"/>
    </source>
</evidence>
<accession>A0A520MTF0</accession>
<dbReference type="AlphaFoldDB" id="A0A520MTF0"/>
<evidence type="ECO:0000256" key="7">
    <source>
        <dbReference type="ARBA" id="ARBA00022793"/>
    </source>
</evidence>
<evidence type="ECO:0000313" key="15">
    <source>
        <dbReference type="EMBL" id="RZO24500.1"/>
    </source>
</evidence>
<feature type="binding site" evidence="10">
    <location>
        <position position="150"/>
    </location>
    <ligand>
        <name>substrate</name>
    </ligand>
</feature>
<dbReference type="PROSITE" id="PS00907">
    <property type="entry name" value="UROD_2"/>
    <property type="match status" value="1"/>
</dbReference>
<keyword evidence="6 10" id="KW-0963">Cytoplasm</keyword>
<dbReference type="SUPFAM" id="SSF51726">
    <property type="entry name" value="UROD/MetE-like"/>
    <property type="match status" value="1"/>
</dbReference>
<dbReference type="CDD" id="cd00717">
    <property type="entry name" value="URO-D"/>
    <property type="match status" value="1"/>
</dbReference>
<dbReference type="Proteomes" id="UP000316449">
    <property type="component" value="Unassembled WGS sequence"/>
</dbReference>
<feature type="domain" description="Uroporphyrinogen decarboxylase (URO-D)" evidence="13">
    <location>
        <begin position="19"/>
        <end position="28"/>
    </location>
</feature>
<evidence type="ECO:0000256" key="12">
    <source>
        <dbReference type="RuleBase" id="RU004169"/>
    </source>
</evidence>
<feature type="binding site" evidence="10">
    <location>
        <position position="74"/>
    </location>
    <ligand>
        <name>substrate</name>
    </ligand>
</feature>
<evidence type="ECO:0000313" key="16">
    <source>
        <dbReference type="Proteomes" id="UP000316449"/>
    </source>
</evidence>
<dbReference type="InterPro" id="IPR000257">
    <property type="entry name" value="Uroporphyrinogen_deCOase"/>
</dbReference>
<dbReference type="EC" id="4.1.1.37" evidence="5 10"/>
<feature type="binding site" evidence="10">
    <location>
        <position position="205"/>
    </location>
    <ligand>
        <name>substrate</name>
    </ligand>
</feature>
<dbReference type="Pfam" id="PF01208">
    <property type="entry name" value="URO-D"/>
    <property type="match status" value="1"/>
</dbReference>
<reference evidence="15 16" key="1">
    <citation type="submission" date="2019-02" db="EMBL/GenBank/DDBJ databases">
        <title>Prokaryotic population dynamics and viral predation in marine succession experiment using metagenomics: the confinement effect.</title>
        <authorList>
            <person name="Haro-Moreno J.M."/>
            <person name="Rodriguez-Valera F."/>
            <person name="Lopez-Perez M."/>
        </authorList>
    </citation>
    <scope>NUCLEOTIDE SEQUENCE [LARGE SCALE GENOMIC DNA]</scope>
    <source>
        <strain evidence="15">MED-G165</strain>
    </source>
</reference>
<keyword evidence="8 10" id="KW-0456">Lyase</keyword>
<sequence>MNNSKFLKALSLQSNSTPPVWFMRQAGRYLPEYQEIRKHYSNFLDMCKQPKTCAELALQPIDRFNLDASILFSDILTIPDALNLGLAFHEGEGPKFSNPISSPQDIKKLIRFDVNAVDYVFKAVEETKKQLPKDIPLIGFCGSPWTLAAYAIEGGGSKYFQKTKSFMKEHPDELQEFLEILSNACYEYLRQQVLSGVNALQIFDSWADLLSDKDLEDFSLRYTRLLTNQLKADPVTSNIPIILFEKAPKKKITDLIFRDISCISLYWQEDIESIAEDLKNKYAVQGNLSPHVLLGSDELIWNETQKICTIMNEYPGFIFNLGHGITPDIKPEKVKVMIDAIRE</sequence>
<feature type="site" description="Transition state stabilizer" evidence="10">
    <location>
        <position position="74"/>
    </location>
</feature>
<comment type="subcellular location">
    <subcellularLocation>
        <location evidence="1">Cytoplasm</location>
        <location evidence="1">Cytosol</location>
    </subcellularLocation>
</comment>
<name>A0A520MTF0_9GAMM</name>
<dbReference type="FunFam" id="3.20.20.210:FF:000008">
    <property type="entry name" value="Uroporphyrinogen decarboxylase"/>
    <property type="match status" value="1"/>
</dbReference>
<dbReference type="InterPro" id="IPR038071">
    <property type="entry name" value="UROD/MetE-like_sf"/>
</dbReference>
<evidence type="ECO:0000256" key="5">
    <source>
        <dbReference type="ARBA" id="ARBA00012288"/>
    </source>
</evidence>
<keyword evidence="7 10" id="KW-0210">Decarboxylase</keyword>
<gene>
    <name evidence="10 15" type="primary">hemE</name>
    <name evidence="15" type="ORF">EVA98_01240</name>
</gene>
<dbReference type="InterPro" id="IPR006361">
    <property type="entry name" value="Uroporphyrinogen_deCO2ase_HemE"/>
</dbReference>
<evidence type="ECO:0000256" key="2">
    <source>
        <dbReference type="ARBA" id="ARBA00004804"/>
    </source>
</evidence>
<dbReference type="NCBIfam" id="TIGR01464">
    <property type="entry name" value="hemE"/>
    <property type="match status" value="1"/>
</dbReference>
<evidence type="ECO:0000256" key="4">
    <source>
        <dbReference type="ARBA" id="ARBA00011738"/>
    </source>
</evidence>
<evidence type="ECO:0000256" key="6">
    <source>
        <dbReference type="ARBA" id="ARBA00022490"/>
    </source>
</evidence>
<proteinExistence type="inferred from homology"/>
<feature type="binding site" evidence="10">
    <location>
        <position position="323"/>
    </location>
    <ligand>
        <name>substrate</name>
    </ligand>
</feature>
<evidence type="ECO:0000256" key="9">
    <source>
        <dbReference type="ARBA" id="ARBA00023244"/>
    </source>
</evidence>
<evidence type="ECO:0000259" key="13">
    <source>
        <dbReference type="PROSITE" id="PS00906"/>
    </source>
</evidence>
<keyword evidence="9 10" id="KW-0627">Porphyrin biosynthesis</keyword>
<evidence type="ECO:0000256" key="11">
    <source>
        <dbReference type="RuleBase" id="RU000554"/>
    </source>
</evidence>
<comment type="function">
    <text evidence="10">Catalyzes the decarboxylation of four acetate groups of uroporphyrinogen-III to yield coproporphyrinogen-III.</text>
</comment>
<dbReference type="PANTHER" id="PTHR21091">
    <property type="entry name" value="METHYLTETRAHYDROFOLATE:HOMOCYSTEINE METHYLTRANSFERASE RELATED"/>
    <property type="match status" value="1"/>
</dbReference>
<evidence type="ECO:0000256" key="1">
    <source>
        <dbReference type="ARBA" id="ARBA00004514"/>
    </source>
</evidence>
<comment type="subunit">
    <text evidence="4 10">Homodimer.</text>
</comment>
<evidence type="ECO:0000256" key="10">
    <source>
        <dbReference type="HAMAP-Rule" id="MF_00218"/>
    </source>
</evidence>
<dbReference type="GO" id="GO:0005829">
    <property type="term" value="C:cytosol"/>
    <property type="evidence" value="ECO:0007669"/>
    <property type="project" value="UniProtKB-SubCell"/>
</dbReference>
<feature type="domain" description="Uroporphyrinogen decarboxylase (URO-D)" evidence="14">
    <location>
        <begin position="138"/>
        <end position="154"/>
    </location>
</feature>
<dbReference type="PROSITE" id="PS00906">
    <property type="entry name" value="UROD_1"/>
    <property type="match status" value="1"/>
</dbReference>
<evidence type="ECO:0000259" key="14">
    <source>
        <dbReference type="PROSITE" id="PS00907"/>
    </source>
</evidence>
<dbReference type="GO" id="GO:0004853">
    <property type="term" value="F:uroporphyrinogen decarboxylase activity"/>
    <property type="evidence" value="ECO:0007669"/>
    <property type="project" value="UniProtKB-UniRule"/>
</dbReference>